<dbReference type="Pfam" id="PF00068">
    <property type="entry name" value="Phospholip_A2_1"/>
    <property type="match status" value="1"/>
</dbReference>
<dbReference type="Proteomes" id="UP001152320">
    <property type="component" value="Chromosome 6"/>
</dbReference>
<dbReference type="Gene3D" id="1.20.90.10">
    <property type="entry name" value="Phospholipase A2 domain"/>
    <property type="match status" value="1"/>
</dbReference>
<evidence type="ECO:0000256" key="2">
    <source>
        <dbReference type="ARBA" id="ARBA00022525"/>
    </source>
</evidence>
<comment type="cofactor">
    <cofactor evidence="4">
        <name>Ca(2+)</name>
        <dbReference type="ChEBI" id="CHEBI:29108"/>
    </cofactor>
    <text evidence="4">Binds 1 Ca(2+) ion per subunit.</text>
</comment>
<feature type="signal peptide" evidence="7">
    <location>
        <begin position="1"/>
        <end position="17"/>
    </location>
</feature>
<evidence type="ECO:0000256" key="5">
    <source>
        <dbReference type="PIRSR" id="PIRSR601211-3"/>
    </source>
</evidence>
<dbReference type="SMART" id="SM00085">
    <property type="entry name" value="PA2c"/>
    <property type="match status" value="1"/>
</dbReference>
<dbReference type="InterPro" id="IPR036444">
    <property type="entry name" value="PLipase_A2_dom_sf"/>
</dbReference>
<dbReference type="GO" id="GO:0005576">
    <property type="term" value="C:extracellular region"/>
    <property type="evidence" value="ECO:0007669"/>
    <property type="project" value="UniProtKB-SubCell"/>
</dbReference>
<dbReference type="GO" id="GO:0016042">
    <property type="term" value="P:lipid catabolic process"/>
    <property type="evidence" value="ECO:0007669"/>
    <property type="project" value="InterPro"/>
</dbReference>
<comment type="caution">
    <text evidence="9">The sequence shown here is derived from an EMBL/GenBank/DDBJ whole genome shotgun (WGS) entry which is preliminary data.</text>
</comment>
<dbReference type="AlphaFoldDB" id="A0A9Q1C8C1"/>
<comment type="subcellular location">
    <subcellularLocation>
        <location evidence="1 7">Secreted</location>
    </subcellularLocation>
</comment>
<feature type="binding site" evidence="4">
    <location>
        <position position="87"/>
    </location>
    <ligand>
        <name>Ca(2+)</name>
        <dbReference type="ChEBI" id="CHEBI:29108"/>
    </ligand>
</feature>
<gene>
    <name evidence="9" type="ORF">HOLleu_14869</name>
</gene>
<dbReference type="CDD" id="cd00125">
    <property type="entry name" value="PLA2c"/>
    <property type="match status" value="1"/>
</dbReference>
<keyword evidence="7" id="KW-0732">Signal</keyword>
<evidence type="ECO:0000313" key="10">
    <source>
        <dbReference type="Proteomes" id="UP001152320"/>
    </source>
</evidence>
<dbReference type="GO" id="GO:0006644">
    <property type="term" value="P:phospholipid metabolic process"/>
    <property type="evidence" value="ECO:0007669"/>
    <property type="project" value="InterPro"/>
</dbReference>
<dbReference type="GO" id="GO:0050482">
    <property type="term" value="P:arachidonate secretion"/>
    <property type="evidence" value="ECO:0007669"/>
    <property type="project" value="InterPro"/>
</dbReference>
<dbReference type="InterPro" id="IPR016090">
    <property type="entry name" value="PLA2-like_dom"/>
</dbReference>
<evidence type="ECO:0000256" key="3">
    <source>
        <dbReference type="ARBA" id="ARBA00023157"/>
    </source>
</evidence>
<keyword evidence="4 7" id="KW-0106">Calcium</keyword>
<feature type="binding site" evidence="4">
    <location>
        <position position="70"/>
    </location>
    <ligand>
        <name>Ca(2+)</name>
        <dbReference type="ChEBI" id="CHEBI:29108"/>
    </ligand>
</feature>
<reference evidence="9" key="1">
    <citation type="submission" date="2021-10" db="EMBL/GenBank/DDBJ databases">
        <title>Tropical sea cucumber genome reveals ecological adaptation and Cuvierian tubules defense mechanism.</title>
        <authorList>
            <person name="Chen T."/>
        </authorList>
    </citation>
    <scope>NUCLEOTIDE SEQUENCE</scope>
    <source>
        <strain evidence="9">Nanhai2018</strain>
        <tissue evidence="9">Muscle</tissue>
    </source>
</reference>
<protein>
    <recommendedName>
        <fullName evidence="7">Phospholipase A2</fullName>
        <ecNumber evidence="7">3.1.1.4</ecNumber>
    </recommendedName>
</protein>
<accession>A0A9Q1C8C1</accession>
<sequence>MLGHYILLCSLLPGVQLLPLNEEIGRKSDILRLERRSVSQFGSMIGCLQGISETEAALRYTEYGCWCGLGGSATPIDATDNCCQIHDKCYNNANSRCIPDELVYVVDYKCSSTSCGSSSATISCSKFTSAKFIEINK</sequence>
<feature type="binding site" evidence="4">
    <location>
        <position position="68"/>
    </location>
    <ligand>
        <name>Ca(2+)</name>
        <dbReference type="ChEBI" id="CHEBI:29108"/>
    </ligand>
</feature>
<dbReference type="GO" id="GO:0005543">
    <property type="term" value="F:phospholipid binding"/>
    <property type="evidence" value="ECO:0007669"/>
    <property type="project" value="TreeGrafter"/>
</dbReference>
<keyword evidence="4" id="KW-0479">Metal-binding</keyword>
<dbReference type="SUPFAM" id="SSF48619">
    <property type="entry name" value="Phospholipase A2, PLA2"/>
    <property type="match status" value="1"/>
</dbReference>
<evidence type="ECO:0000256" key="4">
    <source>
        <dbReference type="PIRSR" id="PIRSR601211-2"/>
    </source>
</evidence>
<dbReference type="GO" id="GO:0005509">
    <property type="term" value="F:calcium ion binding"/>
    <property type="evidence" value="ECO:0007669"/>
    <property type="project" value="InterPro"/>
</dbReference>
<dbReference type="PANTHER" id="PTHR11716:SF51">
    <property type="entry name" value="PHOSPHOLIPASE A2"/>
    <property type="match status" value="1"/>
</dbReference>
<comment type="catalytic activity">
    <reaction evidence="7">
        <text>a 1,2-diacyl-sn-glycero-3-phosphocholine + H2O = a 1-acyl-sn-glycero-3-phosphocholine + a fatty acid + H(+)</text>
        <dbReference type="Rhea" id="RHEA:15801"/>
        <dbReference type="ChEBI" id="CHEBI:15377"/>
        <dbReference type="ChEBI" id="CHEBI:15378"/>
        <dbReference type="ChEBI" id="CHEBI:28868"/>
        <dbReference type="ChEBI" id="CHEBI:57643"/>
        <dbReference type="ChEBI" id="CHEBI:58168"/>
        <dbReference type="EC" id="3.1.1.4"/>
    </reaction>
</comment>
<dbReference type="GO" id="GO:0047498">
    <property type="term" value="F:calcium-dependent phospholipase A2 activity"/>
    <property type="evidence" value="ECO:0007669"/>
    <property type="project" value="TreeGrafter"/>
</dbReference>
<dbReference type="InterPro" id="IPR033113">
    <property type="entry name" value="PLA2_histidine"/>
</dbReference>
<evidence type="ECO:0000256" key="7">
    <source>
        <dbReference type="RuleBase" id="RU361236"/>
    </source>
</evidence>
<evidence type="ECO:0000259" key="8">
    <source>
        <dbReference type="SMART" id="SM00085"/>
    </source>
</evidence>
<evidence type="ECO:0000313" key="9">
    <source>
        <dbReference type="EMBL" id="KAJ8040547.1"/>
    </source>
</evidence>
<dbReference type="InterPro" id="IPR001211">
    <property type="entry name" value="PLA2"/>
</dbReference>
<keyword evidence="2 7" id="KW-0964">Secreted</keyword>
<proteinExistence type="inferred from homology"/>
<dbReference type="OrthoDB" id="5841574at2759"/>
<organism evidence="9 10">
    <name type="scientific">Holothuria leucospilota</name>
    <name type="common">Black long sea cucumber</name>
    <name type="synonym">Mertensiothuria leucospilota</name>
    <dbReference type="NCBI Taxonomy" id="206669"/>
    <lineage>
        <taxon>Eukaryota</taxon>
        <taxon>Metazoa</taxon>
        <taxon>Echinodermata</taxon>
        <taxon>Eleutherozoa</taxon>
        <taxon>Echinozoa</taxon>
        <taxon>Holothuroidea</taxon>
        <taxon>Aspidochirotacea</taxon>
        <taxon>Aspidochirotida</taxon>
        <taxon>Holothuriidae</taxon>
        <taxon>Holothuria</taxon>
    </lineage>
</organism>
<keyword evidence="7" id="KW-0378">Hydrolase</keyword>
<feature type="chain" id="PRO_5040528677" description="Phospholipase A2" evidence="7">
    <location>
        <begin position="18"/>
        <end position="137"/>
    </location>
</feature>
<name>A0A9Q1C8C1_HOLLE</name>
<dbReference type="EC" id="3.1.1.4" evidence="7"/>
<evidence type="ECO:0000256" key="1">
    <source>
        <dbReference type="ARBA" id="ARBA00004613"/>
    </source>
</evidence>
<evidence type="ECO:0000256" key="6">
    <source>
        <dbReference type="RuleBase" id="RU003654"/>
    </source>
</evidence>
<dbReference type="PRINTS" id="PR00389">
    <property type="entry name" value="PHPHLIPASEA2"/>
</dbReference>
<comment type="similarity">
    <text evidence="6">Belongs to the phospholipase A2 family.</text>
</comment>
<keyword evidence="3 5" id="KW-1015">Disulfide bond</keyword>
<keyword evidence="10" id="KW-1185">Reference proteome</keyword>
<feature type="disulfide bond" evidence="5">
    <location>
        <begin position="67"/>
        <end position="83"/>
    </location>
</feature>
<dbReference type="PROSITE" id="PS00118">
    <property type="entry name" value="PA2_HIS"/>
    <property type="match status" value="1"/>
</dbReference>
<dbReference type="EMBL" id="JAIZAY010000006">
    <property type="protein sequence ID" value="KAJ8040547.1"/>
    <property type="molecule type" value="Genomic_DNA"/>
</dbReference>
<feature type="disulfide bond" evidence="5">
    <location>
        <begin position="97"/>
        <end position="124"/>
    </location>
</feature>
<keyword evidence="7" id="KW-0443">Lipid metabolism</keyword>
<feature type="domain" description="Phospholipase A2-like central" evidence="8">
    <location>
        <begin position="37"/>
        <end position="137"/>
    </location>
</feature>
<dbReference type="PANTHER" id="PTHR11716">
    <property type="entry name" value="PHOSPHOLIPASE A2 FAMILY MEMBER"/>
    <property type="match status" value="1"/>
</dbReference>